<evidence type="ECO:0000313" key="1">
    <source>
        <dbReference type="EMBL" id="CAA4168156.1"/>
    </source>
</evidence>
<dbReference type="EMBL" id="CAIGXB010000017">
    <property type="protein sequence ID" value="CAC5811509.1"/>
    <property type="molecule type" value="Genomic_DNA"/>
</dbReference>
<evidence type="ECO:0000313" key="10">
    <source>
        <dbReference type="Proteomes" id="UP000293434"/>
    </source>
</evidence>
<evidence type="ECO:0000313" key="5">
    <source>
        <dbReference type="EMBL" id="CAA6128574.1"/>
    </source>
</evidence>
<evidence type="ECO:0000313" key="9">
    <source>
        <dbReference type="EMBL" id="RZH95705.1"/>
    </source>
</evidence>
<reference evidence="9 10" key="1">
    <citation type="submission" date="2018-11" db="EMBL/GenBank/DDBJ databases">
        <title>Genomic profiling of Staphylococcus species from a Poultry farm system in KwaZulu-Natal, South Africa.</title>
        <authorList>
            <person name="Amoako D.G."/>
            <person name="Somboro A.M."/>
            <person name="Abia A.L.K."/>
            <person name="Bester L.A."/>
            <person name="Essack S.Y."/>
        </authorList>
    </citation>
    <scope>NUCLEOTIDE SEQUENCE [LARGE SCALE GENOMIC DNA]</scope>
    <source>
        <strain evidence="9 10">SA9</strain>
    </source>
</reference>
<comment type="caution">
    <text evidence="8">The sequence shown here is derived from an EMBL/GenBank/DDBJ whole genome shotgun (WGS) entry which is preliminary data.</text>
</comment>
<protein>
    <submittedName>
        <fullName evidence="8">Phage protein</fullName>
    </submittedName>
</protein>
<evidence type="ECO:0000313" key="17">
    <source>
        <dbReference type="Proteomes" id="UP000505390"/>
    </source>
</evidence>
<dbReference type="Proteomes" id="UP000505390">
    <property type="component" value="Unassembled WGS sequence"/>
</dbReference>
<sequence length="73" mass="8577">MAELTNGGVSLKMVSDMLWKRMKEFHQHGIYNDLTLDLEDASRRIAQILKYNDVKEVTDKDEFEEYFATGVKY</sequence>
<dbReference type="Proteomes" id="UP000459586">
    <property type="component" value="Unassembled WGS sequence"/>
</dbReference>
<evidence type="ECO:0000313" key="2">
    <source>
        <dbReference type="EMBL" id="CAA4168679.1"/>
    </source>
</evidence>
<evidence type="ECO:0000313" key="7">
    <source>
        <dbReference type="EMBL" id="CAC5811509.1"/>
    </source>
</evidence>
<dbReference type="Proteomes" id="UP000443708">
    <property type="component" value="Unassembled WGS sequence"/>
</dbReference>
<name>A0A2I7Y939_STAAU</name>
<evidence type="ECO:0000313" key="15">
    <source>
        <dbReference type="Proteomes" id="UP000459586"/>
    </source>
</evidence>
<reference evidence="17 18" key="2">
    <citation type="submission" date="2020-06" db="EMBL/GenBank/DDBJ databases">
        <authorList>
            <consortium name="Pathogen Informatics"/>
        </authorList>
    </citation>
    <scope>NUCLEOTIDE SEQUENCE [LARGE SCALE GENOMIC DNA]</scope>
    <source>
        <strain evidence="8 18">MOS105</strain>
        <strain evidence="1 14">S040_N01_C01</strain>
        <strain evidence="2 12">S087_N01_C01</strain>
        <strain evidence="7 17">SG160</strain>
        <strain evidence="5 16">T012_N10_C04</strain>
        <strain evidence="3 11">T012_N16_C08</strain>
        <strain evidence="4 13">T065_N03_C06</strain>
        <strain evidence="6 15">T197_A02_C01</strain>
    </source>
</reference>
<evidence type="ECO:0000313" key="12">
    <source>
        <dbReference type="Proteomes" id="UP000442782"/>
    </source>
</evidence>
<dbReference type="EMBL" id="CACUNS010000024">
    <property type="protein sequence ID" value="CAA6128574.1"/>
    <property type="molecule type" value="Genomic_DNA"/>
</dbReference>
<dbReference type="Proteomes" id="UP000293434">
    <property type="component" value="Unassembled WGS sequence"/>
</dbReference>
<proteinExistence type="predicted"/>
<organism evidence="8 18">
    <name type="scientific">Staphylococcus aureus</name>
    <dbReference type="NCBI Taxonomy" id="1280"/>
    <lineage>
        <taxon>Bacteria</taxon>
        <taxon>Bacillati</taxon>
        <taxon>Bacillota</taxon>
        <taxon>Bacilli</taxon>
        <taxon>Bacillales</taxon>
        <taxon>Staphylococcaceae</taxon>
        <taxon>Staphylococcus</taxon>
    </lineage>
</organism>
<dbReference type="Proteomes" id="UP000442696">
    <property type="component" value="Unassembled WGS sequence"/>
</dbReference>
<evidence type="ECO:0000313" key="14">
    <source>
        <dbReference type="Proteomes" id="UP000443708"/>
    </source>
</evidence>
<dbReference type="Proteomes" id="UP000442782">
    <property type="component" value="Unassembled WGS sequence"/>
</dbReference>
<dbReference type="Proteomes" id="UP000459702">
    <property type="component" value="Unassembled WGS sequence"/>
</dbReference>
<dbReference type="AlphaFoldDB" id="A0A2I7Y939"/>
<dbReference type="EMBL" id="CACTQT010000023">
    <property type="protein sequence ID" value="CAA4399252.1"/>
    <property type="molecule type" value="Genomic_DNA"/>
</dbReference>
<dbReference type="EMBL" id="CACTWD010000024">
    <property type="protein sequence ID" value="CAA4707209.1"/>
    <property type="molecule type" value="Genomic_DNA"/>
</dbReference>
<dbReference type="EMBL" id="CAIIGD010000018">
    <property type="protein sequence ID" value="CAC8238760.1"/>
    <property type="molecule type" value="Genomic_DNA"/>
</dbReference>
<dbReference type="Proteomes" id="UP000443506">
    <property type="component" value="Unassembled WGS sequence"/>
</dbReference>
<dbReference type="EMBL" id="CACURZ010000022">
    <property type="protein sequence ID" value="CAA6391529.1"/>
    <property type="molecule type" value="Genomic_DNA"/>
</dbReference>
<evidence type="ECO:0000313" key="8">
    <source>
        <dbReference type="EMBL" id="CAC8238760.1"/>
    </source>
</evidence>
<dbReference type="Proteomes" id="UP000507112">
    <property type="component" value="Unassembled WGS sequence"/>
</dbReference>
<accession>A0A2I7Y939</accession>
<dbReference type="EMBL" id="RQTC01000017">
    <property type="protein sequence ID" value="RZH95705.1"/>
    <property type="molecule type" value="Genomic_DNA"/>
</dbReference>
<gene>
    <name evidence="9" type="ORF">EIG94_01850</name>
    <name evidence="2" type="ORF">SAMEA1029512_02751</name>
    <name evidence="1" type="ORF">SAMEA1029528_02736</name>
    <name evidence="3" type="ORF">SAMEA2078260_02665</name>
    <name evidence="5" type="ORF">SAMEA2078588_02675</name>
    <name evidence="6" type="ORF">SAMEA2080344_02669</name>
    <name evidence="4" type="ORF">SAMEA2081063_02714</name>
    <name evidence="7" type="ORF">SAMEA4008575_02796</name>
    <name evidence="8" type="ORF">SAMEA70146418_02840</name>
</gene>
<evidence type="ECO:0000313" key="4">
    <source>
        <dbReference type="EMBL" id="CAA4707209.1"/>
    </source>
</evidence>
<evidence type="ECO:0000313" key="3">
    <source>
        <dbReference type="EMBL" id="CAA4399252.1"/>
    </source>
</evidence>
<evidence type="ECO:0000313" key="16">
    <source>
        <dbReference type="Proteomes" id="UP000459702"/>
    </source>
</evidence>
<dbReference type="EMBL" id="CACTPI010000021">
    <property type="protein sequence ID" value="CAA4168156.1"/>
    <property type="molecule type" value="Genomic_DNA"/>
</dbReference>
<dbReference type="RefSeq" id="WP_000829423.1">
    <property type="nucleotide sequence ID" value="NZ_AP025249.1"/>
</dbReference>
<evidence type="ECO:0000313" key="13">
    <source>
        <dbReference type="Proteomes" id="UP000443506"/>
    </source>
</evidence>
<evidence type="ECO:0000313" key="11">
    <source>
        <dbReference type="Proteomes" id="UP000442696"/>
    </source>
</evidence>
<dbReference type="EMBL" id="CACTOE010000031">
    <property type="protein sequence ID" value="CAA4168679.1"/>
    <property type="molecule type" value="Genomic_DNA"/>
</dbReference>
<evidence type="ECO:0000313" key="6">
    <source>
        <dbReference type="EMBL" id="CAA6391529.1"/>
    </source>
</evidence>
<evidence type="ECO:0000313" key="18">
    <source>
        <dbReference type="Proteomes" id="UP000507112"/>
    </source>
</evidence>